<accession>D3A9G7</accession>
<gene>
    <name evidence="15" type="ORF">CLOSTHATH_00238</name>
</gene>
<dbReference type="GO" id="GO:0008982">
    <property type="term" value="F:protein-N(PI)-phosphohistidine-sugar phosphotransferase activity"/>
    <property type="evidence" value="ECO:0007669"/>
    <property type="project" value="InterPro"/>
</dbReference>
<dbReference type="InterPro" id="IPR036878">
    <property type="entry name" value="Glu_permease_IIB"/>
</dbReference>
<evidence type="ECO:0000259" key="14">
    <source>
        <dbReference type="PROSITE" id="PS51103"/>
    </source>
</evidence>
<evidence type="ECO:0000256" key="2">
    <source>
        <dbReference type="ARBA" id="ARBA00022448"/>
    </source>
</evidence>
<keyword evidence="4" id="KW-0762">Sugar transport</keyword>
<dbReference type="RefSeq" id="WP_006770795.1">
    <property type="nucleotide sequence ID" value="NZ_GG667608.1"/>
</dbReference>
<reference evidence="15 16" key="1">
    <citation type="submission" date="2010-01" db="EMBL/GenBank/DDBJ databases">
        <authorList>
            <person name="Weinstock G."/>
            <person name="Sodergren E."/>
            <person name="Clifton S."/>
            <person name="Fulton L."/>
            <person name="Fulton B."/>
            <person name="Courtney L."/>
            <person name="Fronick C."/>
            <person name="Harrison M."/>
            <person name="Strong C."/>
            <person name="Farmer C."/>
            <person name="Delahaunty K."/>
            <person name="Markovic C."/>
            <person name="Hall O."/>
            <person name="Minx P."/>
            <person name="Tomlinson C."/>
            <person name="Mitreva M."/>
            <person name="Nelson J."/>
            <person name="Hou S."/>
            <person name="Wollam A."/>
            <person name="Pepin K.H."/>
            <person name="Johnson M."/>
            <person name="Bhonagiri V."/>
            <person name="Nash W.E."/>
            <person name="Warren W."/>
            <person name="Chinwalla A."/>
            <person name="Mardis E.R."/>
            <person name="Wilson R.K."/>
        </authorList>
    </citation>
    <scope>NUCLEOTIDE SEQUENCE [LARGE SCALE GENOMIC DNA]</scope>
    <source>
        <strain evidence="15 16">DSM 13479</strain>
    </source>
</reference>
<dbReference type="AlphaFoldDB" id="D3A9G7"/>
<dbReference type="PANTHER" id="PTHR30175:SF1">
    <property type="entry name" value="PTS SYSTEM ARBUTIN-, CELLOBIOSE-, AND SALICIN-SPECIFIC EIIBC COMPONENT-RELATED"/>
    <property type="match status" value="1"/>
</dbReference>
<evidence type="ECO:0000256" key="4">
    <source>
        <dbReference type="ARBA" id="ARBA00022597"/>
    </source>
</evidence>
<evidence type="ECO:0000256" key="5">
    <source>
        <dbReference type="ARBA" id="ARBA00022679"/>
    </source>
</evidence>
<dbReference type="GO" id="GO:0009401">
    <property type="term" value="P:phosphoenolpyruvate-dependent sugar phosphotransferase system"/>
    <property type="evidence" value="ECO:0007669"/>
    <property type="project" value="UniProtKB-KW"/>
</dbReference>
<keyword evidence="5 15" id="KW-0808">Transferase</keyword>
<dbReference type="GO" id="GO:0015771">
    <property type="term" value="P:trehalose transport"/>
    <property type="evidence" value="ECO:0007669"/>
    <property type="project" value="TreeGrafter"/>
</dbReference>
<evidence type="ECO:0000256" key="1">
    <source>
        <dbReference type="ARBA" id="ARBA00004651"/>
    </source>
</evidence>
<dbReference type="Gene3D" id="3.30.1360.60">
    <property type="entry name" value="Glucose permease domain IIB"/>
    <property type="match status" value="1"/>
</dbReference>
<feature type="transmembrane region" description="Helical" evidence="12">
    <location>
        <begin position="245"/>
        <end position="266"/>
    </location>
</feature>
<dbReference type="Pfam" id="PF02378">
    <property type="entry name" value="PTS_EIIC"/>
    <property type="match status" value="1"/>
</dbReference>
<evidence type="ECO:0000256" key="8">
    <source>
        <dbReference type="ARBA" id="ARBA00022777"/>
    </source>
</evidence>
<dbReference type="InterPro" id="IPR003352">
    <property type="entry name" value="PTS_EIIC"/>
</dbReference>
<evidence type="ECO:0000256" key="6">
    <source>
        <dbReference type="ARBA" id="ARBA00022683"/>
    </source>
</evidence>
<keyword evidence="7 12" id="KW-0812">Transmembrane</keyword>
<comment type="subcellular location">
    <subcellularLocation>
        <location evidence="1">Cell membrane</location>
        <topology evidence="1">Multi-pass membrane protein</topology>
    </subcellularLocation>
</comment>
<feature type="domain" description="PTS EIIC type-1" evidence="14">
    <location>
        <begin position="112"/>
        <end position="462"/>
    </location>
</feature>
<dbReference type="GO" id="GO:0090589">
    <property type="term" value="F:protein-phosphocysteine-trehalose phosphotransferase system transporter activity"/>
    <property type="evidence" value="ECO:0007669"/>
    <property type="project" value="TreeGrafter"/>
</dbReference>
<evidence type="ECO:0000256" key="9">
    <source>
        <dbReference type="ARBA" id="ARBA00022989"/>
    </source>
</evidence>
<dbReference type="Pfam" id="PF00367">
    <property type="entry name" value="PTS_EIIB"/>
    <property type="match status" value="1"/>
</dbReference>
<dbReference type="InterPro" id="IPR018113">
    <property type="entry name" value="PTrfase_EIIB_Cys"/>
</dbReference>
<dbReference type="GO" id="GO:0016301">
    <property type="term" value="F:kinase activity"/>
    <property type="evidence" value="ECO:0007669"/>
    <property type="project" value="UniProtKB-KW"/>
</dbReference>
<sequence>MANQSYKELAAKILKLIGGKENISFFTHCVTRLRFNLKDQSLAKEEEIGRLEGVLGTKIQNGQFQVIIGNKVNEVYAAFCEISGLEKQEGIDENLDKVTAEKKKFSLGMLLEVISGCFAPVIPAFAGAGVLKGILTLVTTYGWMSGESGLYVMLNAASDAVFYFLPFILAFTSAKKFKVNEVLALVIAGIYMYPSILNNAGSTINVLGIDVSLIKYASTALPVLISVWVMGYIHRWLEKHIPSCLRVVLVSAILLLIMAPLNLIVIGPLGNNIAVLIGKAFQWLFDKAPVVGGFVDGFTRPLLVFTGTHVTLGPIMINNIQTLGYDMLSPVHCVQAMAAAGMCFGAFLKAKKEDNKAANFSAFISAFIGITEPALYGVAFRFKKPLLALMIGGGVAGGFVAALGAKAISFAMPALISLPIYVGSIPTVLAGLVIAFVLTAVLTYVLGFDENIEKDQKAIDAEKKNVI</sequence>
<dbReference type="CDD" id="cd00212">
    <property type="entry name" value="PTS_IIB_glc"/>
    <property type="match status" value="1"/>
</dbReference>
<keyword evidence="6" id="KW-0598">Phosphotransferase system</keyword>
<protein>
    <submittedName>
        <fullName evidence="15">Phosphotransferase system, EIIC</fullName>
    </submittedName>
</protein>
<evidence type="ECO:0000256" key="3">
    <source>
        <dbReference type="ARBA" id="ARBA00022475"/>
    </source>
</evidence>
<feature type="active site" description="Phosphocysteine intermediate; for EIIB activity" evidence="11">
    <location>
        <position position="29"/>
    </location>
</feature>
<dbReference type="PROSITE" id="PS01035">
    <property type="entry name" value="PTS_EIIB_TYPE_1_CYS"/>
    <property type="match status" value="1"/>
</dbReference>
<feature type="transmembrane region" description="Helical" evidence="12">
    <location>
        <begin position="360"/>
        <end position="380"/>
    </location>
</feature>
<name>D3A9G7_9FIRM</name>
<feature type="transmembrane region" description="Helical" evidence="12">
    <location>
        <begin position="107"/>
        <end position="130"/>
    </location>
</feature>
<dbReference type="PROSITE" id="PS51098">
    <property type="entry name" value="PTS_EIIB_TYPE_1"/>
    <property type="match status" value="1"/>
</dbReference>
<keyword evidence="3" id="KW-1003">Cell membrane</keyword>
<keyword evidence="10 12" id="KW-0472">Membrane</keyword>
<evidence type="ECO:0000259" key="13">
    <source>
        <dbReference type="PROSITE" id="PS51098"/>
    </source>
</evidence>
<evidence type="ECO:0000256" key="12">
    <source>
        <dbReference type="SAM" id="Phobius"/>
    </source>
</evidence>
<dbReference type="PROSITE" id="PS51103">
    <property type="entry name" value="PTS_EIIC_TYPE_1"/>
    <property type="match status" value="1"/>
</dbReference>
<dbReference type="Proteomes" id="UP000004968">
    <property type="component" value="Unassembled WGS sequence"/>
</dbReference>
<feature type="transmembrane region" description="Helical" evidence="12">
    <location>
        <begin position="420"/>
        <end position="446"/>
    </location>
</feature>
<organism evidence="15 16">
    <name type="scientific">Hungatella hathewayi DSM 13479</name>
    <dbReference type="NCBI Taxonomy" id="566550"/>
    <lineage>
        <taxon>Bacteria</taxon>
        <taxon>Bacillati</taxon>
        <taxon>Bacillota</taxon>
        <taxon>Clostridia</taxon>
        <taxon>Lachnospirales</taxon>
        <taxon>Lachnospiraceae</taxon>
        <taxon>Hungatella</taxon>
    </lineage>
</organism>
<dbReference type="GeneID" id="93147731"/>
<keyword evidence="9 12" id="KW-1133">Transmembrane helix</keyword>
<feature type="transmembrane region" description="Helical" evidence="12">
    <location>
        <begin position="386"/>
        <end position="408"/>
    </location>
</feature>
<dbReference type="InterPro" id="IPR013013">
    <property type="entry name" value="PTS_EIIC_1"/>
</dbReference>
<evidence type="ECO:0000256" key="11">
    <source>
        <dbReference type="PROSITE-ProRule" id="PRU00421"/>
    </source>
</evidence>
<proteinExistence type="predicted"/>
<dbReference type="PANTHER" id="PTHR30175">
    <property type="entry name" value="PHOSPHOTRANSFERASE SYSTEM TRANSPORT PROTEIN"/>
    <property type="match status" value="1"/>
</dbReference>
<keyword evidence="2" id="KW-0813">Transport</keyword>
<dbReference type="InterPro" id="IPR050558">
    <property type="entry name" value="PTS_Sugar-Specific_Components"/>
</dbReference>
<dbReference type="GO" id="GO:0005886">
    <property type="term" value="C:plasma membrane"/>
    <property type="evidence" value="ECO:0007669"/>
    <property type="project" value="UniProtKB-SubCell"/>
</dbReference>
<dbReference type="SUPFAM" id="SSF55604">
    <property type="entry name" value="Glucose permease domain IIB"/>
    <property type="match status" value="1"/>
</dbReference>
<evidence type="ECO:0000313" key="16">
    <source>
        <dbReference type="Proteomes" id="UP000004968"/>
    </source>
</evidence>
<feature type="transmembrane region" description="Helical" evidence="12">
    <location>
        <begin position="182"/>
        <end position="201"/>
    </location>
</feature>
<dbReference type="HOGENOM" id="CLU_012312_2_0_9"/>
<dbReference type="FunFam" id="3.30.1360.60:FF:000001">
    <property type="entry name" value="PTS system glucose-specific IIBC component PtsG"/>
    <property type="match status" value="1"/>
</dbReference>
<evidence type="ECO:0000256" key="7">
    <source>
        <dbReference type="ARBA" id="ARBA00022692"/>
    </source>
</evidence>
<feature type="transmembrane region" description="Helical" evidence="12">
    <location>
        <begin position="213"/>
        <end position="233"/>
    </location>
</feature>
<feature type="transmembrane region" description="Helical" evidence="12">
    <location>
        <begin position="150"/>
        <end position="170"/>
    </location>
</feature>
<dbReference type="EMBL" id="ACIO01000017">
    <property type="protein sequence ID" value="EFD01526.1"/>
    <property type="molecule type" value="Genomic_DNA"/>
</dbReference>
<keyword evidence="8" id="KW-0418">Kinase</keyword>
<evidence type="ECO:0000313" key="15">
    <source>
        <dbReference type="EMBL" id="EFD01526.1"/>
    </source>
</evidence>
<dbReference type="InterPro" id="IPR001996">
    <property type="entry name" value="PTS_IIB_1"/>
</dbReference>
<evidence type="ECO:0000256" key="10">
    <source>
        <dbReference type="ARBA" id="ARBA00023136"/>
    </source>
</evidence>
<feature type="domain" description="PTS EIIB type-1" evidence="13">
    <location>
        <begin position="7"/>
        <end position="89"/>
    </location>
</feature>
<comment type="caution">
    <text evidence="15">The sequence shown here is derived from an EMBL/GenBank/DDBJ whole genome shotgun (WGS) entry which is preliminary data.</text>
</comment>